<evidence type="ECO:0000313" key="1">
    <source>
        <dbReference type="EMBL" id="KAK2652053.1"/>
    </source>
</evidence>
<dbReference type="Proteomes" id="UP001280121">
    <property type="component" value="Unassembled WGS sequence"/>
</dbReference>
<keyword evidence="2" id="KW-1185">Reference proteome</keyword>
<accession>A0AAD9X3B5</accession>
<dbReference type="AlphaFoldDB" id="A0AAD9X3B5"/>
<proteinExistence type="predicted"/>
<reference evidence="1" key="1">
    <citation type="journal article" date="2023" name="Plant J.">
        <title>Genome sequences and population genomics provide insights into the demographic history, inbreeding, and mutation load of two 'living fossil' tree species of Dipteronia.</title>
        <authorList>
            <person name="Feng Y."/>
            <person name="Comes H.P."/>
            <person name="Chen J."/>
            <person name="Zhu S."/>
            <person name="Lu R."/>
            <person name="Zhang X."/>
            <person name="Li P."/>
            <person name="Qiu J."/>
            <person name="Olsen K.M."/>
            <person name="Qiu Y."/>
        </authorList>
    </citation>
    <scope>NUCLEOTIDE SEQUENCE</scope>
    <source>
        <strain evidence="1">KIB01</strain>
    </source>
</reference>
<protein>
    <submittedName>
        <fullName evidence="1">Uncharacterized protein</fullName>
    </submittedName>
</protein>
<name>A0AAD9X3B5_9ROSI</name>
<dbReference type="EMBL" id="JANJYI010000004">
    <property type="protein sequence ID" value="KAK2652053.1"/>
    <property type="molecule type" value="Genomic_DNA"/>
</dbReference>
<sequence length="124" mass="14456">MRLAITSMTTISSAEGNVREDEVSSVLITCFNRSRQRPRDGKRESISLTLFKILRALSLSLNLTISRPLGDGVCNGLWLIWGFTRDPRLAGFLWRFEVVVWWRRWEREGWVWVGLVFDAGRWKV</sequence>
<evidence type="ECO:0000313" key="2">
    <source>
        <dbReference type="Proteomes" id="UP001280121"/>
    </source>
</evidence>
<organism evidence="1 2">
    <name type="scientific">Dipteronia dyeriana</name>
    <dbReference type="NCBI Taxonomy" id="168575"/>
    <lineage>
        <taxon>Eukaryota</taxon>
        <taxon>Viridiplantae</taxon>
        <taxon>Streptophyta</taxon>
        <taxon>Embryophyta</taxon>
        <taxon>Tracheophyta</taxon>
        <taxon>Spermatophyta</taxon>
        <taxon>Magnoliopsida</taxon>
        <taxon>eudicotyledons</taxon>
        <taxon>Gunneridae</taxon>
        <taxon>Pentapetalae</taxon>
        <taxon>rosids</taxon>
        <taxon>malvids</taxon>
        <taxon>Sapindales</taxon>
        <taxon>Sapindaceae</taxon>
        <taxon>Hippocastanoideae</taxon>
        <taxon>Acereae</taxon>
        <taxon>Dipteronia</taxon>
    </lineage>
</organism>
<comment type="caution">
    <text evidence="1">The sequence shown here is derived from an EMBL/GenBank/DDBJ whole genome shotgun (WGS) entry which is preliminary data.</text>
</comment>
<gene>
    <name evidence="1" type="ORF">Ddye_011909</name>
</gene>